<evidence type="ECO:0008006" key="4">
    <source>
        <dbReference type="Google" id="ProtNLM"/>
    </source>
</evidence>
<dbReference type="Proteomes" id="UP000178367">
    <property type="component" value="Unassembled WGS sequence"/>
</dbReference>
<gene>
    <name evidence="2" type="ORF">A2227_00975</name>
</gene>
<protein>
    <recommendedName>
        <fullName evidence="4">EF-hand domain-containing protein</fullName>
    </recommendedName>
</protein>
<name>A0A1F5SGB2_9BACT</name>
<dbReference type="EMBL" id="MFGB01000020">
    <property type="protein sequence ID" value="OGF25758.1"/>
    <property type="molecule type" value="Genomic_DNA"/>
</dbReference>
<feature type="chain" id="PRO_5009521205" description="EF-hand domain-containing protein" evidence="1">
    <location>
        <begin position="34"/>
        <end position="923"/>
    </location>
</feature>
<feature type="signal peptide" evidence="1">
    <location>
        <begin position="1"/>
        <end position="33"/>
    </location>
</feature>
<evidence type="ECO:0000256" key="1">
    <source>
        <dbReference type="SAM" id="SignalP"/>
    </source>
</evidence>
<keyword evidence="1" id="KW-0732">Signal</keyword>
<accession>A0A1F5SGB2</accession>
<dbReference type="AlphaFoldDB" id="A0A1F5SGB2"/>
<evidence type="ECO:0000313" key="3">
    <source>
        <dbReference type="Proteomes" id="UP000178367"/>
    </source>
</evidence>
<reference evidence="2 3" key="1">
    <citation type="journal article" date="2016" name="Nat. Commun.">
        <title>Thousands of microbial genomes shed light on interconnected biogeochemical processes in an aquifer system.</title>
        <authorList>
            <person name="Anantharaman K."/>
            <person name="Brown C.T."/>
            <person name="Hug L.A."/>
            <person name="Sharon I."/>
            <person name="Castelle C.J."/>
            <person name="Probst A.J."/>
            <person name="Thomas B.C."/>
            <person name="Singh A."/>
            <person name="Wilkins M.J."/>
            <person name="Karaoz U."/>
            <person name="Brodie E.L."/>
            <person name="Williams K.H."/>
            <person name="Hubbard S.S."/>
            <person name="Banfield J.F."/>
        </authorList>
    </citation>
    <scope>NUCLEOTIDE SEQUENCE [LARGE SCALE GENOMIC DNA]</scope>
</reference>
<evidence type="ECO:0000313" key="2">
    <source>
        <dbReference type="EMBL" id="OGF25758.1"/>
    </source>
</evidence>
<organism evidence="2 3">
    <name type="scientific">Candidatus Falkowbacteria bacterium RIFOXYA2_FULL_47_19</name>
    <dbReference type="NCBI Taxonomy" id="1797994"/>
    <lineage>
        <taxon>Bacteria</taxon>
        <taxon>Candidatus Falkowiibacteriota</taxon>
    </lineage>
</organism>
<sequence length="923" mass="101690">MEKLNIGKTHRLLFGALLIAGFCLVMPILPANAQDCSKAITIIARDTDGNFIPNANFSVYEQAVDVDGNPKPGKLVGSGKTDALLGKGTVIFQSPDAVNYALKINVVNKDFTSFYYYNEISLDCGQSAEITKVLSALKFTLRNTNGNLQKNRKFSLYTQRKDADSEPIKEKEDLVAVFDSSGEGMVKIYLPSDDQSVDGKTGGIFVFESGDDKSGIYTQYDIYASFEHTTNINYVYSDMRLVFRDSNNVFFPANTKINIYKQETGVNDEDKMGALVGTVITNDKGEAVFEYPAGRYMARITGTDKQYIYFLDLYIADQKRKTYELTTAEDQELGSGACAAASTFTLITKDNQNNLIPGLSYELYEQIEDANGKSAAGTKIKSGKIDSNGQATAVFNPDPRKLYALKIYDKNANVGDYWFMDEIRFICGRDKEVVKKLPVIHVILRNADGTLRKNQKFSVYTQKFDVDGNPVKEKKDLVSSALSTSEEGKAVVFVAPAHPHDKNKRGVYVLSVSGGGKVEYNEYNIIVPAYQDVYLDYYLSDIIVKLSSPAGSAIKNKAINFYEQIQTPSGGKSLGKSLGSAKTNNEGAAGFAYPAGKYAFVIADDLKQNIIFWDTEIKNRQRTGKTLTPNLTRIGAVGPDGAPLPANTTVSVYTLEADENNNYYKGKRLSTVKTTDKGYAEVIISPGPYLFTVTFNKTDYGSALYITNGELQSLTIRTVNEQVISAGQKFSPAKHVSAGGMAAKLKGRILLQVESKGEAWYVSPDNGKRFYMANGTTAYEIMRRFGLGISNENLAKIPIGLDRRFNEIDSDKDGVADKMEEALATNPEDPDSDGDGYDDYAEIMNGYNPKGSGQLPPDFGLSDRLKGRIILQVESKGEAWYVSPDDGRRYYMQNGASAYEIMRFLSLGITNDDLGKIEEGKLD</sequence>
<comment type="caution">
    <text evidence="2">The sequence shown here is derived from an EMBL/GenBank/DDBJ whole genome shotgun (WGS) entry which is preliminary data.</text>
</comment>
<dbReference type="STRING" id="1797994.A2227_00975"/>
<proteinExistence type="predicted"/>